<accession>A0ACB8QGM8</accession>
<gene>
    <name evidence="1" type="ORF">K488DRAFT_54225</name>
</gene>
<reference evidence="1" key="2">
    <citation type="journal article" date="2022" name="New Phytol.">
        <title>Evolutionary transition to the ectomycorrhizal habit in the genomes of a hyperdiverse lineage of mushroom-forming fungi.</title>
        <authorList>
            <person name="Looney B."/>
            <person name="Miyauchi S."/>
            <person name="Morin E."/>
            <person name="Drula E."/>
            <person name="Courty P.E."/>
            <person name="Kohler A."/>
            <person name="Kuo A."/>
            <person name="LaButti K."/>
            <person name="Pangilinan J."/>
            <person name="Lipzen A."/>
            <person name="Riley R."/>
            <person name="Andreopoulos W."/>
            <person name="He G."/>
            <person name="Johnson J."/>
            <person name="Nolan M."/>
            <person name="Tritt A."/>
            <person name="Barry K.W."/>
            <person name="Grigoriev I.V."/>
            <person name="Nagy L.G."/>
            <person name="Hibbett D."/>
            <person name="Henrissat B."/>
            <person name="Matheny P.B."/>
            <person name="Labbe J."/>
            <person name="Martin F.M."/>
        </authorList>
    </citation>
    <scope>NUCLEOTIDE SEQUENCE</scope>
    <source>
        <strain evidence="1">EC-137</strain>
    </source>
</reference>
<evidence type="ECO:0000313" key="1">
    <source>
        <dbReference type="EMBL" id="KAI0030456.1"/>
    </source>
</evidence>
<keyword evidence="2" id="KW-1185">Reference proteome</keyword>
<reference evidence="1" key="1">
    <citation type="submission" date="2021-02" db="EMBL/GenBank/DDBJ databases">
        <authorList>
            <consortium name="DOE Joint Genome Institute"/>
            <person name="Ahrendt S."/>
            <person name="Looney B.P."/>
            <person name="Miyauchi S."/>
            <person name="Morin E."/>
            <person name="Drula E."/>
            <person name="Courty P.E."/>
            <person name="Chicoki N."/>
            <person name="Fauchery L."/>
            <person name="Kohler A."/>
            <person name="Kuo A."/>
            <person name="Labutti K."/>
            <person name="Pangilinan J."/>
            <person name="Lipzen A."/>
            <person name="Riley R."/>
            <person name="Andreopoulos W."/>
            <person name="He G."/>
            <person name="Johnson J."/>
            <person name="Barry K.W."/>
            <person name="Grigoriev I.V."/>
            <person name="Nagy L."/>
            <person name="Hibbett D."/>
            <person name="Henrissat B."/>
            <person name="Matheny P.B."/>
            <person name="Labbe J."/>
            <person name="Martin F."/>
        </authorList>
    </citation>
    <scope>NUCLEOTIDE SEQUENCE</scope>
    <source>
        <strain evidence="1">EC-137</strain>
    </source>
</reference>
<dbReference type="Proteomes" id="UP000814128">
    <property type="component" value="Unassembled WGS sequence"/>
</dbReference>
<sequence length="180" mass="19636">MLLADSLVAAARCAPHSSTGRTILDILCGERDARAPVRVSPIFLVGVLLSAAGTSLRMLSFNELGRLFTFDIALRDKHQLVTSGPYAIVRHPAAVGYTLLWAGLSACLFARGSWWAEVGIGKSAGGKVVRTVWALLVVQSVLVGCGTMAWKEERMLRRAFGKEYADYVRRTPKMFVPGIW</sequence>
<organism evidence="1 2">
    <name type="scientific">Vararia minispora EC-137</name>
    <dbReference type="NCBI Taxonomy" id="1314806"/>
    <lineage>
        <taxon>Eukaryota</taxon>
        <taxon>Fungi</taxon>
        <taxon>Dikarya</taxon>
        <taxon>Basidiomycota</taxon>
        <taxon>Agaricomycotina</taxon>
        <taxon>Agaricomycetes</taxon>
        <taxon>Russulales</taxon>
        <taxon>Lachnocladiaceae</taxon>
        <taxon>Vararia</taxon>
    </lineage>
</organism>
<comment type="caution">
    <text evidence="1">The sequence shown here is derived from an EMBL/GenBank/DDBJ whole genome shotgun (WGS) entry which is preliminary data.</text>
</comment>
<name>A0ACB8QGM8_9AGAM</name>
<protein>
    <submittedName>
        <fullName evidence="1">Uncharacterized protein</fullName>
    </submittedName>
</protein>
<dbReference type="EMBL" id="MU273621">
    <property type="protein sequence ID" value="KAI0030456.1"/>
    <property type="molecule type" value="Genomic_DNA"/>
</dbReference>
<proteinExistence type="predicted"/>
<evidence type="ECO:0000313" key="2">
    <source>
        <dbReference type="Proteomes" id="UP000814128"/>
    </source>
</evidence>